<proteinExistence type="predicted"/>
<reference evidence="3" key="1">
    <citation type="submission" date="2016-10" db="EMBL/GenBank/DDBJ databases">
        <authorList>
            <person name="Varghese N."/>
            <person name="Submissions S."/>
        </authorList>
    </citation>
    <scope>NUCLEOTIDE SEQUENCE [LARGE SCALE GENOMIC DNA]</scope>
    <source>
        <strain evidence="3">DSM 11706</strain>
    </source>
</reference>
<keyword evidence="1" id="KW-1133">Transmembrane helix</keyword>
<feature type="transmembrane region" description="Helical" evidence="1">
    <location>
        <begin position="62"/>
        <end position="83"/>
    </location>
</feature>
<dbReference type="RefSeq" id="WP_245762613.1">
    <property type="nucleotide sequence ID" value="NZ_FOXU01000001.1"/>
</dbReference>
<evidence type="ECO:0000256" key="1">
    <source>
        <dbReference type="SAM" id="Phobius"/>
    </source>
</evidence>
<dbReference type="AlphaFoldDB" id="A0A1I5VHE3"/>
<keyword evidence="3" id="KW-1185">Reference proteome</keyword>
<protein>
    <submittedName>
        <fullName evidence="2">Uncharacterized protein</fullName>
    </submittedName>
</protein>
<accession>A0A1I5VHE3</accession>
<dbReference type="Proteomes" id="UP000198734">
    <property type="component" value="Unassembled WGS sequence"/>
</dbReference>
<feature type="transmembrane region" description="Helical" evidence="1">
    <location>
        <begin position="31"/>
        <end position="50"/>
    </location>
</feature>
<evidence type="ECO:0000313" key="2">
    <source>
        <dbReference type="EMBL" id="SFQ06978.1"/>
    </source>
</evidence>
<evidence type="ECO:0000313" key="3">
    <source>
        <dbReference type="Proteomes" id="UP000198734"/>
    </source>
</evidence>
<feature type="transmembrane region" description="Helical" evidence="1">
    <location>
        <begin position="7"/>
        <end position="25"/>
    </location>
</feature>
<gene>
    <name evidence="2" type="ORF">SAMN05421670_0822</name>
</gene>
<keyword evidence="1" id="KW-0812">Transmembrane</keyword>
<dbReference type="EMBL" id="FOXU01000001">
    <property type="protein sequence ID" value="SFQ06978.1"/>
    <property type="molecule type" value="Genomic_DNA"/>
</dbReference>
<feature type="transmembrane region" description="Helical" evidence="1">
    <location>
        <begin position="95"/>
        <end position="118"/>
    </location>
</feature>
<organism evidence="2 3">
    <name type="scientific">Psychrobacillus psychrotolerans</name>
    <dbReference type="NCBI Taxonomy" id="126156"/>
    <lineage>
        <taxon>Bacteria</taxon>
        <taxon>Bacillati</taxon>
        <taxon>Bacillota</taxon>
        <taxon>Bacilli</taxon>
        <taxon>Bacillales</taxon>
        <taxon>Bacillaceae</taxon>
        <taxon>Psychrobacillus</taxon>
    </lineage>
</organism>
<sequence>MKKKMIILYIALATLLIMIGKSFILNESVKYYLVIFMFVGLGLALLRIGVNTAIKKIKGKHISIKILFFAVLLGLGLPFQNWFRKSVIFAMDSDYILPCIITTAASVFFFTIIFGLLFPKDHKNHTKKLEQ</sequence>
<keyword evidence="1" id="KW-0472">Membrane</keyword>
<name>A0A1I5VHE3_9BACI</name>